<dbReference type="Pfam" id="PF00957">
    <property type="entry name" value="Synaptobrevin"/>
    <property type="match status" value="1"/>
</dbReference>
<protein>
    <submittedName>
        <fullName evidence="6">Uncharacterized protein LOC109462518</fullName>
    </submittedName>
</protein>
<feature type="compositionally biased region" description="Basic residues" evidence="2">
    <location>
        <begin position="57"/>
        <end position="71"/>
    </location>
</feature>
<dbReference type="RefSeq" id="XP_019614632.1">
    <property type="nucleotide sequence ID" value="XM_019759073.1"/>
</dbReference>
<dbReference type="CDD" id="cd15843">
    <property type="entry name" value="R-SNARE"/>
    <property type="match status" value="1"/>
</dbReference>
<dbReference type="PROSITE" id="PS50892">
    <property type="entry name" value="V_SNARE"/>
    <property type="match status" value="1"/>
</dbReference>
<gene>
    <name evidence="6" type="primary">LOC109462518</name>
</gene>
<feature type="domain" description="V-SNARE coiled-coil homology" evidence="4">
    <location>
        <begin position="93"/>
        <end position="154"/>
    </location>
</feature>
<sequence>MQKGSEEEKAPLLGDKRDPESDGVVREEGATAEIKVEDEIETTDGAEGSDDVDSKVGKKLKQKLHRKKKKKEKELQEVPEVTISNPEHEPRPTIEDLQQAVQEAEDIMRDNIQKLLNNRDRKLENVLERAERLLDVADNFAKVARRAKIKMWLRSKRRTICICTTVVLVVIAGVIATVVVLISNGIIKIKT</sequence>
<dbReference type="InterPro" id="IPR016444">
    <property type="entry name" value="Synaptobrevin/VAMP"/>
</dbReference>
<dbReference type="OrthoDB" id="10070800at2759"/>
<evidence type="ECO:0000259" key="4">
    <source>
        <dbReference type="PROSITE" id="PS50892"/>
    </source>
</evidence>
<proteinExistence type="predicted"/>
<feature type="compositionally biased region" description="Acidic residues" evidence="2">
    <location>
        <begin position="38"/>
        <end position="51"/>
    </location>
</feature>
<accession>A0A6P4Y7A0</accession>
<feature type="region of interest" description="Disordered" evidence="2">
    <location>
        <begin position="1"/>
        <end position="79"/>
    </location>
</feature>
<keyword evidence="3" id="KW-1133">Transmembrane helix</keyword>
<dbReference type="PANTHER" id="PTHR45701">
    <property type="entry name" value="SYNAPTOBREVIN FAMILY MEMBER"/>
    <property type="match status" value="1"/>
</dbReference>
<feature type="compositionally biased region" description="Basic and acidic residues" evidence="2">
    <location>
        <begin position="1"/>
        <end position="37"/>
    </location>
</feature>
<keyword evidence="1" id="KW-0175">Coiled coil</keyword>
<evidence type="ECO:0000256" key="3">
    <source>
        <dbReference type="SAM" id="Phobius"/>
    </source>
</evidence>
<keyword evidence="3" id="KW-0812">Transmembrane</keyword>
<evidence type="ECO:0000313" key="6">
    <source>
        <dbReference type="RefSeq" id="XP_019614632.1"/>
    </source>
</evidence>
<dbReference type="GeneID" id="109462518"/>
<keyword evidence="3" id="KW-0472">Membrane</keyword>
<organism evidence="5 6">
    <name type="scientific">Branchiostoma belcheri</name>
    <name type="common">Amphioxus</name>
    <dbReference type="NCBI Taxonomy" id="7741"/>
    <lineage>
        <taxon>Eukaryota</taxon>
        <taxon>Metazoa</taxon>
        <taxon>Chordata</taxon>
        <taxon>Cephalochordata</taxon>
        <taxon>Leptocardii</taxon>
        <taxon>Amphioxiformes</taxon>
        <taxon>Branchiostomatidae</taxon>
        <taxon>Branchiostoma</taxon>
    </lineage>
</organism>
<feature type="transmembrane region" description="Helical" evidence="3">
    <location>
        <begin position="160"/>
        <end position="187"/>
    </location>
</feature>
<evidence type="ECO:0000256" key="1">
    <source>
        <dbReference type="PROSITE-ProRule" id="PRU00290"/>
    </source>
</evidence>
<dbReference type="Gene3D" id="1.20.5.110">
    <property type="match status" value="1"/>
</dbReference>
<dbReference type="AlphaFoldDB" id="A0A6P4Y7A0"/>
<dbReference type="InterPro" id="IPR042855">
    <property type="entry name" value="V_SNARE_CC"/>
</dbReference>
<reference evidence="6" key="1">
    <citation type="submission" date="2025-08" db="UniProtKB">
        <authorList>
            <consortium name="RefSeq"/>
        </authorList>
    </citation>
    <scope>IDENTIFICATION</scope>
    <source>
        <tissue evidence="6">Gonad</tissue>
    </source>
</reference>
<keyword evidence="5" id="KW-1185">Reference proteome</keyword>
<dbReference type="KEGG" id="bbel:109462518"/>
<dbReference type="Proteomes" id="UP000515135">
    <property type="component" value="Unplaced"/>
</dbReference>
<evidence type="ECO:0000256" key="2">
    <source>
        <dbReference type="SAM" id="MobiDB-lite"/>
    </source>
</evidence>
<evidence type="ECO:0000313" key="5">
    <source>
        <dbReference type="Proteomes" id="UP000515135"/>
    </source>
</evidence>
<dbReference type="SUPFAM" id="SSF58038">
    <property type="entry name" value="SNARE fusion complex"/>
    <property type="match status" value="1"/>
</dbReference>
<name>A0A6P4Y7A0_BRABE</name>